<organism evidence="2 3">
    <name type="scientific">Cladorrhinum samala</name>
    <dbReference type="NCBI Taxonomy" id="585594"/>
    <lineage>
        <taxon>Eukaryota</taxon>
        <taxon>Fungi</taxon>
        <taxon>Dikarya</taxon>
        <taxon>Ascomycota</taxon>
        <taxon>Pezizomycotina</taxon>
        <taxon>Sordariomycetes</taxon>
        <taxon>Sordariomycetidae</taxon>
        <taxon>Sordariales</taxon>
        <taxon>Podosporaceae</taxon>
        <taxon>Cladorrhinum</taxon>
    </lineage>
</organism>
<reference evidence="2" key="1">
    <citation type="journal article" date="2023" name="Mol. Phylogenet. Evol.">
        <title>Genome-scale phylogeny and comparative genomics of the fungal order Sordariales.</title>
        <authorList>
            <person name="Hensen N."/>
            <person name="Bonometti L."/>
            <person name="Westerberg I."/>
            <person name="Brannstrom I.O."/>
            <person name="Guillou S."/>
            <person name="Cros-Aarteil S."/>
            <person name="Calhoun S."/>
            <person name="Haridas S."/>
            <person name="Kuo A."/>
            <person name="Mondo S."/>
            <person name="Pangilinan J."/>
            <person name="Riley R."/>
            <person name="LaButti K."/>
            <person name="Andreopoulos B."/>
            <person name="Lipzen A."/>
            <person name="Chen C."/>
            <person name="Yan M."/>
            <person name="Daum C."/>
            <person name="Ng V."/>
            <person name="Clum A."/>
            <person name="Steindorff A."/>
            <person name="Ohm R.A."/>
            <person name="Martin F."/>
            <person name="Silar P."/>
            <person name="Natvig D.O."/>
            <person name="Lalanne C."/>
            <person name="Gautier V."/>
            <person name="Ament-Velasquez S.L."/>
            <person name="Kruys A."/>
            <person name="Hutchinson M.I."/>
            <person name="Powell A.J."/>
            <person name="Barry K."/>
            <person name="Miller A.N."/>
            <person name="Grigoriev I.V."/>
            <person name="Debuchy R."/>
            <person name="Gladieux P."/>
            <person name="Hiltunen Thoren M."/>
            <person name="Johannesson H."/>
        </authorList>
    </citation>
    <scope>NUCLEOTIDE SEQUENCE</scope>
    <source>
        <strain evidence="2">PSN324</strain>
    </source>
</reference>
<reference evidence="2" key="2">
    <citation type="submission" date="2023-06" db="EMBL/GenBank/DDBJ databases">
        <authorList>
            <consortium name="Lawrence Berkeley National Laboratory"/>
            <person name="Mondo S.J."/>
            <person name="Hensen N."/>
            <person name="Bonometti L."/>
            <person name="Westerberg I."/>
            <person name="Brannstrom I.O."/>
            <person name="Guillou S."/>
            <person name="Cros-Aarteil S."/>
            <person name="Calhoun S."/>
            <person name="Haridas S."/>
            <person name="Kuo A."/>
            <person name="Pangilinan J."/>
            <person name="Riley R."/>
            <person name="Labutti K."/>
            <person name="Andreopoulos B."/>
            <person name="Lipzen A."/>
            <person name="Chen C."/>
            <person name="Yanf M."/>
            <person name="Daum C."/>
            <person name="Ng V."/>
            <person name="Clum A."/>
            <person name="Steindorff A."/>
            <person name="Ohm R."/>
            <person name="Martin F."/>
            <person name="Silar P."/>
            <person name="Natvig D."/>
            <person name="Lalanne C."/>
            <person name="Gautier V."/>
            <person name="Ament-Velasquez S.L."/>
            <person name="Kruys A."/>
            <person name="Hutchinson M.I."/>
            <person name="Powell A.J."/>
            <person name="Barry K."/>
            <person name="Miller A.N."/>
            <person name="Grigoriev I.V."/>
            <person name="Debuchy R."/>
            <person name="Gladieux P."/>
            <person name="Thoren M.H."/>
            <person name="Johannesson H."/>
        </authorList>
    </citation>
    <scope>NUCLEOTIDE SEQUENCE</scope>
    <source>
        <strain evidence="2">PSN324</strain>
    </source>
</reference>
<dbReference type="AlphaFoldDB" id="A0AAV9HL18"/>
<comment type="caution">
    <text evidence="2">The sequence shown here is derived from an EMBL/GenBank/DDBJ whole genome shotgun (WGS) entry which is preliminary data.</text>
</comment>
<proteinExistence type="predicted"/>
<feature type="region of interest" description="Disordered" evidence="1">
    <location>
        <begin position="84"/>
        <end position="104"/>
    </location>
</feature>
<gene>
    <name evidence="2" type="ORF">QBC42DRAFT_347151</name>
</gene>
<evidence type="ECO:0000313" key="3">
    <source>
        <dbReference type="Proteomes" id="UP001321749"/>
    </source>
</evidence>
<name>A0AAV9HL18_9PEZI</name>
<evidence type="ECO:0000256" key="1">
    <source>
        <dbReference type="SAM" id="MobiDB-lite"/>
    </source>
</evidence>
<keyword evidence="3" id="KW-1185">Reference proteome</keyword>
<dbReference type="Proteomes" id="UP001321749">
    <property type="component" value="Unassembled WGS sequence"/>
</dbReference>
<evidence type="ECO:0000313" key="2">
    <source>
        <dbReference type="EMBL" id="KAK4461455.1"/>
    </source>
</evidence>
<accession>A0AAV9HL18</accession>
<dbReference type="EMBL" id="MU864990">
    <property type="protein sequence ID" value="KAK4461455.1"/>
    <property type="molecule type" value="Genomic_DNA"/>
</dbReference>
<evidence type="ECO:0008006" key="4">
    <source>
        <dbReference type="Google" id="ProtNLM"/>
    </source>
</evidence>
<sequence>MGDTTRPRRVTLTKGCIIVVFWNVVVAFEFQGVKARIKWLPIKKTCCMVPGHSSYHGHFLRSSAQKYRMRNAHTALDRRSIGDVLNSPSREEKRNGGVCRKPRWECPFPWKLVDDNLR</sequence>
<protein>
    <recommendedName>
        <fullName evidence="4">Secreted protein</fullName>
    </recommendedName>
</protein>